<dbReference type="InterPro" id="IPR051127">
    <property type="entry name" value="Fungal_SecMet_Regulators"/>
</dbReference>
<dbReference type="Proteomes" id="UP001642406">
    <property type="component" value="Unassembled WGS sequence"/>
</dbReference>
<feature type="domain" description="Zn(2)-C6 fungal-type" evidence="6">
    <location>
        <begin position="47"/>
        <end position="78"/>
    </location>
</feature>
<dbReference type="CDD" id="cd12148">
    <property type="entry name" value="fungal_TF_MHR"/>
    <property type="match status" value="1"/>
</dbReference>
<dbReference type="PANTHER" id="PTHR47424:SF5">
    <property type="entry name" value="ZN(II)2CYS6 TRANSCRIPTION FACTOR (EUROFUNG)"/>
    <property type="match status" value="1"/>
</dbReference>
<keyword evidence="8" id="KW-1185">Reference proteome</keyword>
<organism evidence="7 8">
    <name type="scientific">Sporothrix bragantina</name>
    <dbReference type="NCBI Taxonomy" id="671064"/>
    <lineage>
        <taxon>Eukaryota</taxon>
        <taxon>Fungi</taxon>
        <taxon>Dikarya</taxon>
        <taxon>Ascomycota</taxon>
        <taxon>Pezizomycotina</taxon>
        <taxon>Sordariomycetes</taxon>
        <taxon>Sordariomycetidae</taxon>
        <taxon>Ophiostomatales</taxon>
        <taxon>Ophiostomataceae</taxon>
        <taxon>Sporothrix</taxon>
    </lineage>
</organism>
<feature type="compositionally biased region" description="Polar residues" evidence="5">
    <location>
        <begin position="1"/>
        <end position="11"/>
    </location>
</feature>
<dbReference type="Gene3D" id="4.10.240.10">
    <property type="entry name" value="Zn(2)-C6 fungal-type DNA-binding domain"/>
    <property type="match status" value="1"/>
</dbReference>
<accession>A0ABP0CZF0</accession>
<feature type="region of interest" description="Disordered" evidence="5">
    <location>
        <begin position="257"/>
        <end position="283"/>
    </location>
</feature>
<keyword evidence="2" id="KW-0805">Transcription regulation</keyword>
<name>A0ABP0CZF0_9PEZI</name>
<dbReference type="InterPro" id="IPR036864">
    <property type="entry name" value="Zn2-C6_fun-type_DNA-bd_sf"/>
</dbReference>
<reference evidence="7 8" key="1">
    <citation type="submission" date="2024-01" db="EMBL/GenBank/DDBJ databases">
        <authorList>
            <person name="Allen C."/>
            <person name="Tagirdzhanova G."/>
        </authorList>
    </citation>
    <scope>NUCLEOTIDE SEQUENCE [LARGE SCALE GENOMIC DNA]</scope>
</reference>
<dbReference type="PANTHER" id="PTHR47424">
    <property type="entry name" value="REGULATORY PROTEIN GAL4"/>
    <property type="match status" value="1"/>
</dbReference>
<evidence type="ECO:0000313" key="7">
    <source>
        <dbReference type="EMBL" id="CAK7236391.1"/>
    </source>
</evidence>
<dbReference type="InterPro" id="IPR001138">
    <property type="entry name" value="Zn2Cys6_DnaBD"/>
</dbReference>
<evidence type="ECO:0000256" key="3">
    <source>
        <dbReference type="ARBA" id="ARBA00023163"/>
    </source>
</evidence>
<evidence type="ECO:0000256" key="2">
    <source>
        <dbReference type="ARBA" id="ARBA00023015"/>
    </source>
</evidence>
<dbReference type="InterPro" id="IPR007219">
    <property type="entry name" value="XnlR_reg_dom"/>
</dbReference>
<dbReference type="Pfam" id="PF04082">
    <property type="entry name" value="Fungal_trans"/>
    <property type="match status" value="1"/>
</dbReference>
<dbReference type="EMBL" id="CAWUHC010000158">
    <property type="protein sequence ID" value="CAK7236391.1"/>
    <property type="molecule type" value="Genomic_DNA"/>
</dbReference>
<evidence type="ECO:0000259" key="6">
    <source>
        <dbReference type="PROSITE" id="PS50048"/>
    </source>
</evidence>
<gene>
    <name evidence="7" type="ORF">SBRCBS47491_009620</name>
</gene>
<dbReference type="SMART" id="SM00066">
    <property type="entry name" value="GAL4"/>
    <property type="match status" value="1"/>
</dbReference>
<dbReference type="SUPFAM" id="SSF57701">
    <property type="entry name" value="Zn2/Cys6 DNA-binding domain"/>
    <property type="match status" value="1"/>
</dbReference>
<dbReference type="PROSITE" id="PS50048">
    <property type="entry name" value="ZN2_CY6_FUNGAL_2"/>
    <property type="match status" value="1"/>
</dbReference>
<evidence type="ECO:0000313" key="8">
    <source>
        <dbReference type="Proteomes" id="UP001642406"/>
    </source>
</evidence>
<keyword evidence="4" id="KW-0539">Nucleus</keyword>
<dbReference type="Pfam" id="PF00172">
    <property type="entry name" value="Zn_clus"/>
    <property type="match status" value="1"/>
</dbReference>
<keyword evidence="1" id="KW-0479">Metal-binding</keyword>
<proteinExistence type="predicted"/>
<evidence type="ECO:0000256" key="4">
    <source>
        <dbReference type="ARBA" id="ARBA00023242"/>
    </source>
</evidence>
<dbReference type="PROSITE" id="PS00463">
    <property type="entry name" value="ZN2_CY6_FUNGAL_1"/>
    <property type="match status" value="1"/>
</dbReference>
<dbReference type="SMART" id="SM00906">
    <property type="entry name" value="Fungal_trans"/>
    <property type="match status" value="1"/>
</dbReference>
<comment type="caution">
    <text evidence="7">The sequence shown here is derived from an EMBL/GenBank/DDBJ whole genome shotgun (WGS) entry which is preliminary data.</text>
</comment>
<feature type="region of interest" description="Disordered" evidence="5">
    <location>
        <begin position="1"/>
        <end position="38"/>
    </location>
</feature>
<sequence length="781" mass="86971">MFLTFDSAQPSTKDKDKNRDGLCNPKQPTARRSERLHRRRRHATVRACTSCRQRKIKCDGLTPCEACRWYKKAEQCRYLEREHERQTQNGCPVEPPARADYRGALARLFPEVDPDSIVGLSQEKLLSLLSQLAKPADGSHVSQSQPQDVATVATVATSSSVETHASALSLSSPMSLERPGLETLHSIPEQQHVQGDGSKSADAADASDEHIADDVNALSLPARHLSSYLGVSSMQAALKVLAWLRPELNTHLSLRNNQQLHSSHSSHSSHSDRQQPTRTPGSQTISERQLLDAYFANFQPFAPLIDEATCRATFLSGHRKDDRWLALFNILLALGSITAAGVDNNHDHRTYFARSMRCLNFCVLGNPSLEAIQTLGLMGGWYCHYISQPNLAYALMGAALRMAVTLGLQHEPPPNNRYPGYQEHKRRIWWSLCCLETWGQETLGRPSMDFFGAGITVKLPQMLDKENYMAVLPLVENVHFVKIASKIQQSLTALPTLTHADMLGLDDQLLQWWTSLPPVLKDYVPCPEALYAARTVMRWRFYNQRLLLYRPKLLHFAMCRIPLMAIKDEERIAVQRCGDIARVAIEDIAATTALDMGQTTQENHKSQMGQMSRMIAWNAVWMIFQATVVPLILLAAASVPGADDDAEACKAQVQTAMAALDRMRPYVHTAERSLGMVSGILEMLTGATTTTDNDLPLDAPDALNGPLMVADSQQVPQERVLDWNWTAATAGSQQMWDYLSWAENGETGENEGHAGNNDFWQDLYSSLNPQQGAGSMDAWFS</sequence>
<evidence type="ECO:0000256" key="5">
    <source>
        <dbReference type="SAM" id="MobiDB-lite"/>
    </source>
</evidence>
<evidence type="ECO:0000256" key="1">
    <source>
        <dbReference type="ARBA" id="ARBA00022723"/>
    </source>
</evidence>
<keyword evidence="3" id="KW-0804">Transcription</keyword>
<dbReference type="CDD" id="cd00067">
    <property type="entry name" value="GAL4"/>
    <property type="match status" value="1"/>
</dbReference>
<protein>
    <recommendedName>
        <fullName evidence="6">Zn(2)-C6 fungal-type domain-containing protein</fullName>
    </recommendedName>
</protein>